<evidence type="ECO:0000256" key="1">
    <source>
        <dbReference type="ARBA" id="ARBA00008059"/>
    </source>
</evidence>
<dbReference type="InterPro" id="IPR003593">
    <property type="entry name" value="AAA+_ATPase"/>
</dbReference>
<proteinExistence type="inferred from homology"/>
<dbReference type="RefSeq" id="WP_106006484.1">
    <property type="nucleotide sequence ID" value="NZ_CP136419.1"/>
</dbReference>
<dbReference type="InterPro" id="IPR002611">
    <property type="entry name" value="IstB_ATP-bd"/>
</dbReference>
<comment type="similarity">
    <text evidence="1">Belongs to the IS21/IS1162 putative ATP-binding protein family.</text>
</comment>
<dbReference type="EMBL" id="PVXM01000058">
    <property type="protein sequence ID" value="PRR69047.1"/>
    <property type="molecule type" value="Genomic_DNA"/>
</dbReference>
<evidence type="ECO:0000259" key="4">
    <source>
        <dbReference type="SMART" id="SM00382"/>
    </source>
</evidence>
<dbReference type="Pfam" id="PF01695">
    <property type="entry name" value="IstB_IS21"/>
    <property type="match status" value="1"/>
</dbReference>
<dbReference type="SUPFAM" id="SSF52540">
    <property type="entry name" value="P-loop containing nucleoside triphosphate hydrolases"/>
    <property type="match status" value="1"/>
</dbReference>
<dbReference type="SMART" id="SM00382">
    <property type="entry name" value="AAA"/>
    <property type="match status" value="1"/>
</dbReference>
<dbReference type="Gene3D" id="3.40.50.300">
    <property type="entry name" value="P-loop containing nucleotide triphosphate hydrolases"/>
    <property type="match status" value="1"/>
</dbReference>
<dbReference type="InterPro" id="IPR047661">
    <property type="entry name" value="IstB"/>
</dbReference>
<evidence type="ECO:0000313" key="5">
    <source>
        <dbReference type="EMBL" id="PRR69047.1"/>
    </source>
</evidence>
<dbReference type="PANTHER" id="PTHR30050">
    <property type="entry name" value="CHROMOSOMAL REPLICATION INITIATOR PROTEIN DNAA"/>
    <property type="match status" value="1"/>
</dbReference>
<keyword evidence="3" id="KW-0067">ATP-binding</keyword>
<accession>A0A2T0AKF2</accession>
<dbReference type="PANTHER" id="PTHR30050:SF4">
    <property type="entry name" value="ATP-BINDING PROTEIN RV3427C IN INSERTION SEQUENCE-RELATED"/>
    <property type="match status" value="1"/>
</dbReference>
<evidence type="ECO:0000256" key="2">
    <source>
        <dbReference type="ARBA" id="ARBA00022741"/>
    </source>
</evidence>
<gene>
    <name evidence="5" type="ORF">MOHU_25840</name>
</gene>
<evidence type="ECO:0000313" key="6">
    <source>
        <dbReference type="Proteomes" id="UP000238415"/>
    </source>
</evidence>
<reference evidence="5 6" key="1">
    <citation type="submission" date="2018-03" db="EMBL/GenBank/DDBJ databases">
        <title>Genome sequence of Moorella humiferrea DSM 23265.</title>
        <authorList>
            <person name="Poehlein A."/>
            <person name="Daniel R."/>
        </authorList>
    </citation>
    <scope>NUCLEOTIDE SEQUENCE [LARGE SCALE GENOMIC DNA]</scope>
    <source>
        <strain evidence="5 6">DSM 23265</strain>
    </source>
</reference>
<comment type="caution">
    <text evidence="5">The sequence shown here is derived from an EMBL/GenBank/DDBJ whole genome shotgun (WGS) entry which is preliminary data.</text>
</comment>
<keyword evidence="6" id="KW-1185">Reference proteome</keyword>
<protein>
    <submittedName>
        <fullName evidence="5">Transposase</fullName>
    </submittedName>
</protein>
<dbReference type="Proteomes" id="UP000238415">
    <property type="component" value="Unassembled WGS sequence"/>
</dbReference>
<organism evidence="5 6">
    <name type="scientific">Neomoorella humiferrea</name>
    <dbReference type="NCBI Taxonomy" id="676965"/>
    <lineage>
        <taxon>Bacteria</taxon>
        <taxon>Bacillati</taxon>
        <taxon>Bacillota</taxon>
        <taxon>Clostridia</taxon>
        <taxon>Neomoorellales</taxon>
        <taxon>Neomoorellaceae</taxon>
        <taxon>Neomoorella</taxon>
    </lineage>
</organism>
<dbReference type="OrthoDB" id="9776217at2"/>
<dbReference type="CDD" id="cd00009">
    <property type="entry name" value="AAA"/>
    <property type="match status" value="1"/>
</dbReference>
<feature type="domain" description="AAA+ ATPase" evidence="4">
    <location>
        <begin position="99"/>
        <end position="234"/>
    </location>
</feature>
<dbReference type="GO" id="GO:0005524">
    <property type="term" value="F:ATP binding"/>
    <property type="evidence" value="ECO:0007669"/>
    <property type="project" value="UniProtKB-KW"/>
</dbReference>
<dbReference type="PIRSF" id="PIRSF003073">
    <property type="entry name" value="DNAC_TnpB_IstB"/>
    <property type="match status" value="1"/>
</dbReference>
<dbReference type="InterPro" id="IPR027417">
    <property type="entry name" value="P-loop_NTPase"/>
</dbReference>
<dbReference type="NCBIfam" id="NF038214">
    <property type="entry name" value="IS21_help_AAA"/>
    <property type="match status" value="1"/>
</dbReference>
<keyword evidence="2" id="KW-0547">Nucleotide-binding</keyword>
<dbReference type="GO" id="GO:0006260">
    <property type="term" value="P:DNA replication"/>
    <property type="evidence" value="ECO:0007669"/>
    <property type="project" value="TreeGrafter"/>
</dbReference>
<sequence length="258" mass="30229">MTNNLLLESYLKKLRLPAILRSYQQVAREAADRNQSYTEYLCALMEQEIIQREEANLKRRLKQARFPYLKTLEEYDFSLIPSLNKNKVLFLDQGEFIAKKECIIFLGNPGTGKTHLSIALWLCALRQGKKVRFYTANALANELLEAQQEYRLGRLEKQWLSYDLVILDEVGYVPFTKTGAELLYQFCASRYERGSMIITTNLEFSRWVEVFGDEKLTGALLDRLTHRAHILVMNGESFRFRESLRRQEAEREKLREPA</sequence>
<evidence type="ECO:0000256" key="3">
    <source>
        <dbReference type="ARBA" id="ARBA00022840"/>
    </source>
</evidence>
<name>A0A2T0AKF2_9FIRM</name>
<dbReference type="InterPro" id="IPR028350">
    <property type="entry name" value="DNAC/IstB-like"/>
</dbReference>
<dbReference type="AlphaFoldDB" id="A0A2T0AKF2"/>